<sequence>MIDINYPNLLQHIEYFLVPGKRSESASFLMWYLENYYRLDKQEAIDCVCDQNGDKGIDGIYVNEAYGTIDIFQSKISQSANRTIGDVALKEFYGSLSQLRTKDSIENLINTGGDAQVVGLIKRLNLLQKVEAYKLRGIFLSNIDIDKNGEAFLTECQEIEFEGRSSLESTFISSSRKIPDGTSMDFDIQEIDISKYYADANTITYIIPLKSTELVQMPGISDQSIFDYNVRGPLGNTNVNKGIVSSIRNPALHKKFPLFHNGITIVSNKVTTSDTKLKIETFFVVNGCQSLTALFNNRQYLSDDLRILTKIIQVPVDSELSAQITEYSNSQNGVKARDFKSYNPIQIRLQNEFSHNYGNEYYYEIKRGELTPSSIKVISNEEAGILLMSFDLKEPWGTHRKYQVFEDLYVDIFARPEVNSDRILMLKLIDDSIIGKIGNINNQLIAKYSLTRFAIVYFIRIILENDEVGKDAILHPQTYVREKLERTDFIACINRIIDDIVVDLNMEVDELSEDFDYKSRLRDENWVNNLSKNIVGAYLKLVKSGRLGSFSKEWSEKTLNRNNI</sequence>
<evidence type="ECO:0000259" key="1">
    <source>
        <dbReference type="Pfam" id="PF10592"/>
    </source>
</evidence>
<feature type="domain" description="Abortive phage infection protein C-terminal" evidence="1">
    <location>
        <begin position="226"/>
        <end position="374"/>
    </location>
</feature>
<dbReference type="RefSeq" id="WP_129876477.1">
    <property type="nucleotide sequence ID" value="NZ_SEWG01000003.1"/>
</dbReference>
<reference evidence="2 3" key="1">
    <citation type="submission" date="2019-02" db="EMBL/GenBank/DDBJ databases">
        <title>Bacterial novel species Mucilaginibacter sp. 17JY9-4 isolated from soil.</title>
        <authorList>
            <person name="Jung H.-Y."/>
        </authorList>
    </citation>
    <scope>NUCLEOTIDE SEQUENCE [LARGE SCALE GENOMIC DNA]</scope>
    <source>
        <strain evidence="2 3">17JY9-4</strain>
    </source>
</reference>
<organism evidence="2 3">
    <name type="scientific">Mucilaginibacter terrigena</name>
    <dbReference type="NCBI Taxonomy" id="2492395"/>
    <lineage>
        <taxon>Bacteria</taxon>
        <taxon>Pseudomonadati</taxon>
        <taxon>Bacteroidota</taxon>
        <taxon>Sphingobacteriia</taxon>
        <taxon>Sphingobacteriales</taxon>
        <taxon>Sphingobacteriaceae</taxon>
        <taxon>Mucilaginibacter</taxon>
    </lineage>
</organism>
<protein>
    <submittedName>
        <fullName evidence="2">Abortive phage infection protein</fullName>
    </submittedName>
</protein>
<comment type="caution">
    <text evidence="2">The sequence shown here is derived from an EMBL/GenBank/DDBJ whole genome shotgun (WGS) entry which is preliminary data.</text>
</comment>
<dbReference type="InterPro" id="IPR018891">
    <property type="entry name" value="AIPR_C"/>
</dbReference>
<dbReference type="OrthoDB" id="9806213at2"/>
<evidence type="ECO:0000313" key="2">
    <source>
        <dbReference type="EMBL" id="RYU90928.1"/>
    </source>
</evidence>
<accession>A0A4Q5LML1</accession>
<name>A0A4Q5LML1_9SPHI</name>
<keyword evidence="3" id="KW-1185">Reference proteome</keyword>
<proteinExistence type="predicted"/>
<dbReference type="Pfam" id="PF10592">
    <property type="entry name" value="AIPR"/>
    <property type="match status" value="1"/>
</dbReference>
<dbReference type="EMBL" id="SEWG01000003">
    <property type="protein sequence ID" value="RYU90928.1"/>
    <property type="molecule type" value="Genomic_DNA"/>
</dbReference>
<gene>
    <name evidence="2" type="ORF">EWM62_09870</name>
</gene>
<dbReference type="Proteomes" id="UP000293331">
    <property type="component" value="Unassembled WGS sequence"/>
</dbReference>
<dbReference type="AlphaFoldDB" id="A0A4Q5LML1"/>
<evidence type="ECO:0000313" key="3">
    <source>
        <dbReference type="Proteomes" id="UP000293331"/>
    </source>
</evidence>